<reference evidence="3 4" key="1">
    <citation type="journal article" date="2023" name="Plants (Basel)">
        <title>Bridging the Gap: Combining Genomics and Transcriptomics Approaches to Understand Stylosanthes scabra, an Orphan Legume from the Brazilian Caatinga.</title>
        <authorList>
            <person name="Ferreira-Neto J.R.C."/>
            <person name="da Silva M.D."/>
            <person name="Binneck E."/>
            <person name="de Melo N.F."/>
            <person name="da Silva R.H."/>
            <person name="de Melo A.L.T.M."/>
            <person name="Pandolfi V."/>
            <person name="Bustamante F.O."/>
            <person name="Brasileiro-Vidal A.C."/>
            <person name="Benko-Iseppon A.M."/>
        </authorList>
    </citation>
    <scope>NUCLEOTIDE SEQUENCE [LARGE SCALE GENOMIC DNA]</scope>
    <source>
        <tissue evidence="3">Leaves</tissue>
    </source>
</reference>
<dbReference type="EMBL" id="JASCZI010060509">
    <property type="protein sequence ID" value="MED6133117.1"/>
    <property type="molecule type" value="Genomic_DNA"/>
</dbReference>
<sequence length="359" mass="39951">MAKFSVPVLNVGGMLGEDENGVLKYNDGETKRFQALDIDLLSIPEIESMMKSLGYPNYSALYWLQPNAVNLEFGLRAIKKESDMKVLRKMLLESDCKEFHIFIEHLVSKPISAEVEQVNLDSDADSESSSSHDSYESTEDEEYKPPPDGYDLSGDSDGGKSKKVKKRGRTKKITTPKKKASPKKNGKNTPTRKRSRRLGGDEFCAKDDLDDVVGGKAKDAKDAKAAEGDECGQKVKKKWTRKYAGKRKEKSMPNFGPKFGSSGSGSQPTSDAGGCNGPKGAARVVEPIVEEVDSEEDKEYVYESEAFVSPISSDEEGHNSHKWTQHDTGYGYGEVYFELGMEFDTMEKFRNALKDYFVF</sequence>
<dbReference type="InterPro" id="IPR058594">
    <property type="entry name" value="PB1-like_dom_pln"/>
</dbReference>
<feature type="compositionally biased region" description="Basic and acidic residues" evidence="1">
    <location>
        <begin position="198"/>
        <end position="207"/>
    </location>
</feature>
<proteinExistence type="predicted"/>
<evidence type="ECO:0000313" key="3">
    <source>
        <dbReference type="EMBL" id="MED6133117.1"/>
    </source>
</evidence>
<feature type="compositionally biased region" description="Basic residues" evidence="1">
    <location>
        <begin position="161"/>
        <end position="197"/>
    </location>
</feature>
<accession>A0ABU6S9S7</accession>
<dbReference type="Proteomes" id="UP001341840">
    <property type="component" value="Unassembled WGS sequence"/>
</dbReference>
<evidence type="ECO:0000313" key="4">
    <source>
        <dbReference type="Proteomes" id="UP001341840"/>
    </source>
</evidence>
<feature type="compositionally biased region" description="Basic and acidic residues" evidence="1">
    <location>
        <begin position="216"/>
        <end position="233"/>
    </location>
</feature>
<protein>
    <recommendedName>
        <fullName evidence="2">PB1-like domain-containing protein</fullName>
    </recommendedName>
</protein>
<feature type="region of interest" description="Disordered" evidence="1">
    <location>
        <begin position="121"/>
        <end position="280"/>
    </location>
</feature>
<keyword evidence="4" id="KW-1185">Reference proteome</keyword>
<feature type="compositionally biased region" description="Basic residues" evidence="1">
    <location>
        <begin position="234"/>
        <end position="249"/>
    </location>
</feature>
<evidence type="ECO:0000256" key="1">
    <source>
        <dbReference type="SAM" id="MobiDB-lite"/>
    </source>
</evidence>
<dbReference type="Pfam" id="PF26130">
    <property type="entry name" value="PB1-like"/>
    <property type="match status" value="1"/>
</dbReference>
<organism evidence="3 4">
    <name type="scientific">Stylosanthes scabra</name>
    <dbReference type="NCBI Taxonomy" id="79078"/>
    <lineage>
        <taxon>Eukaryota</taxon>
        <taxon>Viridiplantae</taxon>
        <taxon>Streptophyta</taxon>
        <taxon>Embryophyta</taxon>
        <taxon>Tracheophyta</taxon>
        <taxon>Spermatophyta</taxon>
        <taxon>Magnoliopsida</taxon>
        <taxon>eudicotyledons</taxon>
        <taxon>Gunneridae</taxon>
        <taxon>Pentapetalae</taxon>
        <taxon>rosids</taxon>
        <taxon>fabids</taxon>
        <taxon>Fabales</taxon>
        <taxon>Fabaceae</taxon>
        <taxon>Papilionoideae</taxon>
        <taxon>50 kb inversion clade</taxon>
        <taxon>dalbergioids sensu lato</taxon>
        <taxon>Dalbergieae</taxon>
        <taxon>Pterocarpus clade</taxon>
        <taxon>Stylosanthes</taxon>
    </lineage>
</organism>
<evidence type="ECO:0000259" key="2">
    <source>
        <dbReference type="Pfam" id="PF26130"/>
    </source>
</evidence>
<name>A0ABU6S9S7_9FABA</name>
<feature type="domain" description="PB1-like" evidence="2">
    <location>
        <begin position="6"/>
        <end position="105"/>
    </location>
</feature>
<gene>
    <name evidence="3" type="ORF">PIB30_025595</name>
</gene>
<comment type="caution">
    <text evidence="3">The sequence shown here is derived from an EMBL/GenBank/DDBJ whole genome shotgun (WGS) entry which is preliminary data.</text>
</comment>